<evidence type="ECO:0000313" key="1">
    <source>
        <dbReference type="EMBL" id="MBS7233605.1"/>
    </source>
</evidence>
<name>A0ABS5PIE8_9FLAO</name>
<dbReference type="RefSeq" id="WP_213306442.1">
    <property type="nucleotide sequence ID" value="NZ_JAGYVZ010000029.1"/>
</dbReference>
<evidence type="ECO:0000313" key="2">
    <source>
        <dbReference type="Proteomes" id="UP000722625"/>
    </source>
</evidence>
<proteinExistence type="predicted"/>
<protein>
    <submittedName>
        <fullName evidence="1">Uncharacterized protein</fullName>
    </submittedName>
</protein>
<comment type="caution">
    <text evidence="1">The sequence shown here is derived from an EMBL/GenBank/DDBJ whole genome shotgun (WGS) entry which is preliminary data.</text>
</comment>
<gene>
    <name evidence="1" type="ORF">KHA90_21560</name>
</gene>
<dbReference type="EMBL" id="JAGYVZ010000029">
    <property type="protein sequence ID" value="MBS7233605.1"/>
    <property type="molecule type" value="Genomic_DNA"/>
</dbReference>
<keyword evidence="2" id="KW-1185">Reference proteome</keyword>
<reference evidence="1 2" key="1">
    <citation type="journal article" date="2018" name="Int. J. Syst. Evol. Microbiol.">
        <title>Flavobacterium chryseum sp. nov. and Flavobacterium psychroterrae sp. nov., novel environmental bacteria isolated from Antarctica.</title>
        <authorList>
            <person name="Kralova S."/>
            <person name="Svec P."/>
            <person name="Busse H.J."/>
            <person name="Stankova E."/>
            <person name="Vaczi P."/>
            <person name="Sedlacek I."/>
        </authorList>
    </citation>
    <scope>NUCLEOTIDE SEQUENCE [LARGE SCALE GENOMIC DNA]</scope>
    <source>
        <strain evidence="1 2">CCM 8827</strain>
    </source>
</reference>
<accession>A0ABS5PIE8</accession>
<dbReference type="Proteomes" id="UP000722625">
    <property type="component" value="Unassembled WGS sequence"/>
</dbReference>
<sequence>MAIQKLDTIKQWFKTGLKPTQSQFWDTWDSFRHKYEKVHVKDIDGIEKLLAGDKIIPSGQFMIFKVHPNTGNELEIGDSVIGYCEGNFLSEATYYGGDTNLMSSFTKSNNIVGRIVSFKFDDQHYGDVITYELNDEVLLRSYSCGVYNGIYLLYKRPGETEFSSAWPSGVYPQSWVTWLELTPGTIIKLTDTVGGLDDSEEFIISNEIKIK</sequence>
<organism evidence="1 2">
    <name type="scientific">Flavobacterium psychroterrae</name>
    <dbReference type="NCBI Taxonomy" id="2133767"/>
    <lineage>
        <taxon>Bacteria</taxon>
        <taxon>Pseudomonadati</taxon>
        <taxon>Bacteroidota</taxon>
        <taxon>Flavobacteriia</taxon>
        <taxon>Flavobacteriales</taxon>
        <taxon>Flavobacteriaceae</taxon>
        <taxon>Flavobacterium</taxon>
    </lineage>
</organism>